<dbReference type="AlphaFoldDB" id="A0A0C9YCM7"/>
<evidence type="ECO:0000313" key="3">
    <source>
        <dbReference type="Proteomes" id="UP000054018"/>
    </source>
</evidence>
<dbReference type="OrthoDB" id="3244156at2759"/>
<dbReference type="STRING" id="765257.A0A0C9YCM7"/>
<feature type="compositionally biased region" description="Polar residues" evidence="1">
    <location>
        <begin position="236"/>
        <end position="258"/>
    </location>
</feature>
<name>A0A0C9YCM7_9AGAM</name>
<feature type="compositionally biased region" description="Polar residues" evidence="1">
    <location>
        <begin position="58"/>
        <end position="77"/>
    </location>
</feature>
<feature type="compositionally biased region" description="Basic and acidic residues" evidence="1">
    <location>
        <begin position="286"/>
        <end position="295"/>
    </location>
</feature>
<dbReference type="EMBL" id="KN833738">
    <property type="protein sequence ID" value="KIK22510.1"/>
    <property type="molecule type" value="Genomic_DNA"/>
</dbReference>
<feature type="region of interest" description="Disordered" evidence="1">
    <location>
        <begin position="321"/>
        <end position="438"/>
    </location>
</feature>
<dbReference type="HOGENOM" id="CLU_042824_0_0_1"/>
<evidence type="ECO:0000313" key="2">
    <source>
        <dbReference type="EMBL" id="KIK22510.1"/>
    </source>
</evidence>
<gene>
    <name evidence="2" type="ORF">PISMIDRAFT_102325</name>
</gene>
<feature type="compositionally biased region" description="Polar residues" evidence="1">
    <location>
        <begin position="193"/>
        <end position="205"/>
    </location>
</feature>
<feature type="region of interest" description="Disordered" evidence="1">
    <location>
        <begin position="485"/>
        <end position="504"/>
    </location>
</feature>
<reference evidence="2 3" key="1">
    <citation type="submission" date="2014-04" db="EMBL/GenBank/DDBJ databases">
        <authorList>
            <consortium name="DOE Joint Genome Institute"/>
            <person name="Kuo A."/>
            <person name="Kohler A."/>
            <person name="Costa M.D."/>
            <person name="Nagy L.G."/>
            <person name="Floudas D."/>
            <person name="Copeland A."/>
            <person name="Barry K.W."/>
            <person name="Cichocki N."/>
            <person name="Veneault-Fourrey C."/>
            <person name="LaButti K."/>
            <person name="Lindquist E.A."/>
            <person name="Lipzen A."/>
            <person name="Lundell T."/>
            <person name="Morin E."/>
            <person name="Murat C."/>
            <person name="Sun H."/>
            <person name="Tunlid A."/>
            <person name="Henrissat B."/>
            <person name="Grigoriev I.V."/>
            <person name="Hibbett D.S."/>
            <person name="Martin F."/>
            <person name="Nordberg H.P."/>
            <person name="Cantor M.N."/>
            <person name="Hua S.X."/>
        </authorList>
    </citation>
    <scope>NUCLEOTIDE SEQUENCE [LARGE SCALE GENOMIC DNA]</scope>
    <source>
        <strain evidence="2 3">441</strain>
    </source>
</reference>
<evidence type="ECO:0000256" key="1">
    <source>
        <dbReference type="SAM" id="MobiDB-lite"/>
    </source>
</evidence>
<keyword evidence="3" id="KW-1185">Reference proteome</keyword>
<dbReference type="Proteomes" id="UP000054018">
    <property type="component" value="Unassembled WGS sequence"/>
</dbReference>
<feature type="region of interest" description="Disordered" evidence="1">
    <location>
        <begin position="165"/>
        <end position="300"/>
    </location>
</feature>
<feature type="compositionally biased region" description="Basic and acidic residues" evidence="1">
    <location>
        <begin position="34"/>
        <end position="44"/>
    </location>
</feature>
<sequence length="504" mass="55072">MAEYPDFNFSQPDSRTDIRIDTSFTRPQSGGRDFPTESSRDRYSRQSNQTRARDVTWISANYSQVPSSHTHTPQTTRYIPPPGFQQVRTPTPVLHRSGPTSDSDVDYFNVTLEEGRDGCDDDGDGHGYRFSEVVPPETHCKSEKRNFVGGFVNGLRRLPKVMSRSRLKDHKPDRHGILGTGEANRPTLPLYHPSSSPIPKINSDNIPAVERLGTPPRTISATPPQRLSAVDENTFDNDQSRSSDGPQTLSDLGTSMSSRAFEPRLSGPLAISTPVLAEPRPSPDFQKMEDPRPPPEESVASQLARIRRFFRDLNGLPWIAPRGISEPYLPGQSPPRRRYSRQRSTKQPTSWYTPRNPHSLDLLAGPSTTGLLPAQQPAPQQVPPQTPQFVLGSNANLIFTQPPPGQGGSRGTGGGSRSPTHEGPLSTDSHGSQGPPVYAPAYVATPLFVYPSGLPQSGSNASGTPPEVPRPVYMVASSLPQFMDAGNPSRTFVPQPSGLRTPVL</sequence>
<protein>
    <submittedName>
        <fullName evidence="2">Uncharacterized protein</fullName>
    </submittedName>
</protein>
<feature type="compositionally biased region" description="Gly residues" evidence="1">
    <location>
        <begin position="406"/>
        <end position="416"/>
    </location>
</feature>
<feature type="region of interest" description="Disordered" evidence="1">
    <location>
        <begin position="1"/>
        <end position="84"/>
    </location>
</feature>
<accession>A0A0C9YCM7</accession>
<feature type="compositionally biased region" description="Basic residues" evidence="1">
    <location>
        <begin position="335"/>
        <end position="344"/>
    </location>
</feature>
<reference evidence="3" key="2">
    <citation type="submission" date="2015-01" db="EMBL/GenBank/DDBJ databases">
        <title>Evolutionary Origins and Diversification of the Mycorrhizal Mutualists.</title>
        <authorList>
            <consortium name="DOE Joint Genome Institute"/>
            <consortium name="Mycorrhizal Genomics Consortium"/>
            <person name="Kohler A."/>
            <person name="Kuo A."/>
            <person name="Nagy L.G."/>
            <person name="Floudas D."/>
            <person name="Copeland A."/>
            <person name="Barry K.W."/>
            <person name="Cichocki N."/>
            <person name="Veneault-Fourrey C."/>
            <person name="LaButti K."/>
            <person name="Lindquist E.A."/>
            <person name="Lipzen A."/>
            <person name="Lundell T."/>
            <person name="Morin E."/>
            <person name="Murat C."/>
            <person name="Riley R."/>
            <person name="Ohm R."/>
            <person name="Sun H."/>
            <person name="Tunlid A."/>
            <person name="Henrissat B."/>
            <person name="Grigoriev I.V."/>
            <person name="Hibbett D.S."/>
            <person name="Martin F."/>
        </authorList>
    </citation>
    <scope>NUCLEOTIDE SEQUENCE [LARGE SCALE GENOMIC DNA]</scope>
    <source>
        <strain evidence="3">441</strain>
    </source>
</reference>
<organism evidence="2 3">
    <name type="scientific">Pisolithus microcarpus 441</name>
    <dbReference type="NCBI Taxonomy" id="765257"/>
    <lineage>
        <taxon>Eukaryota</taxon>
        <taxon>Fungi</taxon>
        <taxon>Dikarya</taxon>
        <taxon>Basidiomycota</taxon>
        <taxon>Agaricomycotina</taxon>
        <taxon>Agaricomycetes</taxon>
        <taxon>Agaricomycetidae</taxon>
        <taxon>Boletales</taxon>
        <taxon>Sclerodermatineae</taxon>
        <taxon>Pisolithaceae</taxon>
        <taxon>Pisolithus</taxon>
    </lineage>
</organism>
<proteinExistence type="predicted"/>